<organism evidence="1 2">
    <name type="scientific">Thalictrum thalictroides</name>
    <name type="common">Rue-anemone</name>
    <name type="synonym">Anemone thalictroides</name>
    <dbReference type="NCBI Taxonomy" id="46969"/>
    <lineage>
        <taxon>Eukaryota</taxon>
        <taxon>Viridiplantae</taxon>
        <taxon>Streptophyta</taxon>
        <taxon>Embryophyta</taxon>
        <taxon>Tracheophyta</taxon>
        <taxon>Spermatophyta</taxon>
        <taxon>Magnoliopsida</taxon>
        <taxon>Ranunculales</taxon>
        <taxon>Ranunculaceae</taxon>
        <taxon>Thalictroideae</taxon>
        <taxon>Thalictrum</taxon>
    </lineage>
</organism>
<comment type="caution">
    <text evidence="1">The sequence shown here is derived from an EMBL/GenBank/DDBJ whole genome shotgun (WGS) entry which is preliminary data.</text>
</comment>
<evidence type="ECO:0000313" key="1">
    <source>
        <dbReference type="EMBL" id="KAF5197782.1"/>
    </source>
</evidence>
<accession>A0A7J6WNS9</accession>
<sequence length="62" mass="7013">MDSPEHASIHLNQFLHYLPNVSIGGGTDEVVWNVTLSGEFALKDTYEALRKTTQPVEWSRII</sequence>
<evidence type="ECO:0000313" key="2">
    <source>
        <dbReference type="Proteomes" id="UP000554482"/>
    </source>
</evidence>
<dbReference type="EMBL" id="JABWDY010014224">
    <property type="protein sequence ID" value="KAF5197782.1"/>
    <property type="molecule type" value="Genomic_DNA"/>
</dbReference>
<proteinExistence type="predicted"/>
<dbReference type="Proteomes" id="UP000554482">
    <property type="component" value="Unassembled WGS sequence"/>
</dbReference>
<name>A0A7J6WNS9_THATH</name>
<keyword evidence="2" id="KW-1185">Reference proteome</keyword>
<protein>
    <submittedName>
        <fullName evidence="1">Uncharacterized protein</fullName>
    </submittedName>
</protein>
<gene>
    <name evidence="1" type="ORF">FRX31_012631</name>
</gene>
<feature type="non-terminal residue" evidence="1">
    <location>
        <position position="62"/>
    </location>
</feature>
<reference evidence="1 2" key="1">
    <citation type="submission" date="2020-06" db="EMBL/GenBank/DDBJ databases">
        <title>Transcriptomic and genomic resources for Thalictrum thalictroides and T. hernandezii: Facilitating candidate gene discovery in an emerging model plant lineage.</title>
        <authorList>
            <person name="Arias T."/>
            <person name="Riano-Pachon D.M."/>
            <person name="Di Stilio V.S."/>
        </authorList>
    </citation>
    <scope>NUCLEOTIDE SEQUENCE [LARGE SCALE GENOMIC DNA]</scope>
    <source>
        <strain evidence="2">cv. WT478/WT964</strain>
        <tissue evidence="1">Leaves</tissue>
    </source>
</reference>
<dbReference type="AlphaFoldDB" id="A0A7J6WNS9"/>